<sequence>MGDEESWKRWRRLREEGLAAEHGWLTVTSYQWLPGSPGRLEGLPGLWSAGPAGAEDGKYDAGTPVARLSATAADGLVDGDGPGAPVVGTLVRAVGEDESVHWVRHGSTLVELGLRGGRYMVRTRERDSAARAAFRGVPTFAYAPEWVLRGRFEPYPTEREVAVDSIRADTRLTVLLAGDVVFGIGGREYRLAAEESATGGLTVAFRDATNGVDTPAWRFLPLQPPAPDPAGGWTVDLDFNRTLDYPFAFTGHAVCPVPPEGNRLDLAVTAGEKSPEPPGA</sequence>
<proteinExistence type="predicted"/>
<gene>
    <name evidence="1" type="ORF">GCM10023081_15970</name>
</gene>
<organism evidence="1 2">
    <name type="scientific">Arthrobacter ginkgonis</name>
    <dbReference type="NCBI Taxonomy" id="1630594"/>
    <lineage>
        <taxon>Bacteria</taxon>
        <taxon>Bacillati</taxon>
        <taxon>Actinomycetota</taxon>
        <taxon>Actinomycetes</taxon>
        <taxon>Micrococcales</taxon>
        <taxon>Micrococcaceae</taxon>
        <taxon>Arthrobacter</taxon>
    </lineage>
</organism>
<comment type="caution">
    <text evidence="1">The sequence shown here is derived from an EMBL/GenBank/DDBJ whole genome shotgun (WGS) entry which is preliminary data.</text>
</comment>
<keyword evidence="2" id="KW-1185">Reference proteome</keyword>
<evidence type="ECO:0000313" key="1">
    <source>
        <dbReference type="EMBL" id="GAA3678509.1"/>
    </source>
</evidence>
<reference evidence="2" key="1">
    <citation type="journal article" date="2019" name="Int. J. Syst. Evol. Microbiol.">
        <title>The Global Catalogue of Microorganisms (GCM) 10K type strain sequencing project: providing services to taxonomists for standard genome sequencing and annotation.</title>
        <authorList>
            <consortium name="The Broad Institute Genomics Platform"/>
            <consortium name="The Broad Institute Genome Sequencing Center for Infectious Disease"/>
            <person name="Wu L."/>
            <person name="Ma J."/>
        </authorList>
    </citation>
    <scope>NUCLEOTIDE SEQUENCE [LARGE SCALE GENOMIC DNA]</scope>
    <source>
        <strain evidence="2">JCM 30742</strain>
    </source>
</reference>
<dbReference type="Proteomes" id="UP001500752">
    <property type="component" value="Unassembled WGS sequence"/>
</dbReference>
<protein>
    <submittedName>
        <fullName evidence="1">DUF1684 domain-containing protein</fullName>
    </submittedName>
</protein>
<accession>A0ABP7C626</accession>
<dbReference type="InterPro" id="IPR012467">
    <property type="entry name" value="DUF1684"/>
</dbReference>
<dbReference type="EMBL" id="BAABEO010000009">
    <property type="protein sequence ID" value="GAA3678509.1"/>
    <property type="molecule type" value="Genomic_DNA"/>
</dbReference>
<name>A0ABP7C626_9MICC</name>
<dbReference type="RefSeq" id="WP_345149850.1">
    <property type="nucleotide sequence ID" value="NZ_BAABEO010000009.1"/>
</dbReference>
<dbReference type="Pfam" id="PF07920">
    <property type="entry name" value="DUF1684"/>
    <property type="match status" value="1"/>
</dbReference>
<evidence type="ECO:0000313" key="2">
    <source>
        <dbReference type="Proteomes" id="UP001500752"/>
    </source>
</evidence>
<dbReference type="PANTHER" id="PTHR41913:SF1">
    <property type="entry name" value="DUF1684 DOMAIN-CONTAINING PROTEIN"/>
    <property type="match status" value="1"/>
</dbReference>
<dbReference type="PANTHER" id="PTHR41913">
    <property type="entry name" value="DUF1684 DOMAIN-CONTAINING PROTEIN"/>
    <property type="match status" value="1"/>
</dbReference>